<dbReference type="Proteomes" id="UP000485058">
    <property type="component" value="Unassembled WGS sequence"/>
</dbReference>
<evidence type="ECO:0000313" key="2">
    <source>
        <dbReference type="EMBL" id="GFH32008.1"/>
    </source>
</evidence>
<dbReference type="EMBL" id="BLLF01006153">
    <property type="protein sequence ID" value="GFH32008.1"/>
    <property type="molecule type" value="Genomic_DNA"/>
</dbReference>
<name>A0A6A0AH67_HAELA</name>
<evidence type="ECO:0000313" key="3">
    <source>
        <dbReference type="Proteomes" id="UP000485058"/>
    </source>
</evidence>
<feature type="non-terminal residue" evidence="2">
    <location>
        <position position="1"/>
    </location>
</feature>
<gene>
    <name evidence="2" type="ORF">HaLaN_31154</name>
</gene>
<comment type="caution">
    <text evidence="2">The sequence shown here is derived from an EMBL/GenBank/DDBJ whole genome shotgun (WGS) entry which is preliminary data.</text>
</comment>
<reference evidence="2 3" key="1">
    <citation type="submission" date="2020-02" db="EMBL/GenBank/DDBJ databases">
        <title>Draft genome sequence of Haematococcus lacustris strain NIES-144.</title>
        <authorList>
            <person name="Morimoto D."/>
            <person name="Nakagawa S."/>
            <person name="Yoshida T."/>
            <person name="Sawayama S."/>
        </authorList>
    </citation>
    <scope>NUCLEOTIDE SEQUENCE [LARGE SCALE GENOMIC DNA]</scope>
    <source>
        <strain evidence="2 3">NIES-144</strain>
    </source>
</reference>
<evidence type="ECO:0000256" key="1">
    <source>
        <dbReference type="SAM" id="MobiDB-lite"/>
    </source>
</evidence>
<sequence>MLLARAGSSASQGQGVPRPGVQAAARPATQVVRLIWRP</sequence>
<protein>
    <submittedName>
        <fullName evidence="2">Uncharacterized protein</fullName>
    </submittedName>
</protein>
<organism evidence="2 3">
    <name type="scientific">Haematococcus lacustris</name>
    <name type="common">Green alga</name>
    <name type="synonym">Haematococcus pluvialis</name>
    <dbReference type="NCBI Taxonomy" id="44745"/>
    <lineage>
        <taxon>Eukaryota</taxon>
        <taxon>Viridiplantae</taxon>
        <taxon>Chlorophyta</taxon>
        <taxon>core chlorophytes</taxon>
        <taxon>Chlorophyceae</taxon>
        <taxon>CS clade</taxon>
        <taxon>Chlamydomonadales</taxon>
        <taxon>Haematococcaceae</taxon>
        <taxon>Haematococcus</taxon>
    </lineage>
</organism>
<proteinExistence type="predicted"/>
<feature type="region of interest" description="Disordered" evidence="1">
    <location>
        <begin position="1"/>
        <end position="27"/>
    </location>
</feature>
<accession>A0A6A0AH67</accession>
<keyword evidence="3" id="KW-1185">Reference proteome</keyword>
<dbReference type="AlphaFoldDB" id="A0A6A0AH67"/>